<dbReference type="InterPro" id="IPR011990">
    <property type="entry name" value="TPR-like_helical_dom_sf"/>
</dbReference>
<organism evidence="1">
    <name type="scientific">Brassica napus</name>
    <name type="common">Rape</name>
    <dbReference type="NCBI Taxonomy" id="3708"/>
    <lineage>
        <taxon>Eukaryota</taxon>
        <taxon>Viridiplantae</taxon>
        <taxon>Streptophyta</taxon>
        <taxon>Embryophyta</taxon>
        <taxon>Tracheophyta</taxon>
        <taxon>Spermatophyta</taxon>
        <taxon>Magnoliopsida</taxon>
        <taxon>eudicotyledons</taxon>
        <taxon>Gunneridae</taxon>
        <taxon>Pentapetalae</taxon>
        <taxon>rosids</taxon>
        <taxon>malvids</taxon>
        <taxon>Brassicales</taxon>
        <taxon>Brassicaceae</taxon>
        <taxon>Brassiceae</taxon>
        <taxon>Brassica</taxon>
    </lineage>
</organism>
<dbReference type="Gene3D" id="1.25.40.10">
    <property type="entry name" value="Tetratricopeptide repeat domain"/>
    <property type="match status" value="1"/>
</dbReference>
<dbReference type="EMBL" id="HG994364">
    <property type="protein sequence ID" value="CAF2309514.1"/>
    <property type="molecule type" value="Genomic_DNA"/>
</dbReference>
<sequence>MCMIREAVELYEAMYVMPNESSFNAIIKGLVGTEDGSYKAIGFYRKMFEFRFKLSLITLDHYSCLVDVLTLKQGMEVGRSVQRGGALLGACMNYGEVELAEITAKELWKI</sequence>
<accession>A0A817AT06</accession>
<dbReference type="AlphaFoldDB" id="A0A817AT06"/>
<name>A0A817AT06_BRANA</name>
<protein>
    <submittedName>
        <fullName evidence="1">(rape) hypothetical protein</fullName>
    </submittedName>
</protein>
<dbReference type="Proteomes" id="UP001295469">
    <property type="component" value="Chromosome A10"/>
</dbReference>
<reference evidence="1" key="1">
    <citation type="submission" date="2021-01" db="EMBL/GenBank/DDBJ databases">
        <authorList>
            <consortium name="Genoscope - CEA"/>
            <person name="William W."/>
        </authorList>
    </citation>
    <scope>NUCLEOTIDE SEQUENCE</scope>
</reference>
<evidence type="ECO:0000313" key="1">
    <source>
        <dbReference type="EMBL" id="CAF2309514.1"/>
    </source>
</evidence>
<gene>
    <name evidence="1" type="ORF">DARMORV10_A10P02070.1</name>
</gene>
<proteinExistence type="predicted"/>